<dbReference type="RefSeq" id="WP_068768933.1">
    <property type="nucleotide sequence ID" value="NZ_CP109796.1"/>
</dbReference>
<accession>A0A178INC9</accession>
<dbReference type="OrthoDB" id="9815923at2"/>
<dbReference type="PANTHER" id="PTHR43630:SF2">
    <property type="entry name" value="GLYCOSYLTRANSFERASE"/>
    <property type="match status" value="1"/>
</dbReference>
<feature type="domain" description="Glycosyltransferase 2-like" evidence="2">
    <location>
        <begin position="6"/>
        <end position="143"/>
    </location>
</feature>
<evidence type="ECO:0000313" key="4">
    <source>
        <dbReference type="Proteomes" id="UP000078486"/>
    </source>
</evidence>
<organism evidence="3 4">
    <name type="scientific">Termitidicoccus mucosus</name>
    <dbReference type="NCBI Taxonomy" id="1184151"/>
    <lineage>
        <taxon>Bacteria</taxon>
        <taxon>Pseudomonadati</taxon>
        <taxon>Verrucomicrobiota</taxon>
        <taxon>Opitutia</taxon>
        <taxon>Opitutales</taxon>
        <taxon>Opitutaceae</taxon>
        <taxon>Termitidicoccus</taxon>
    </lineage>
</organism>
<dbReference type="STRING" id="1184151.AW736_03870"/>
<dbReference type="AlphaFoldDB" id="A0A178INC9"/>
<dbReference type="GO" id="GO:0016740">
    <property type="term" value="F:transferase activity"/>
    <property type="evidence" value="ECO:0007669"/>
    <property type="project" value="UniProtKB-KW"/>
</dbReference>
<dbReference type="CDD" id="cd02511">
    <property type="entry name" value="Beta4Glucosyltransferase"/>
    <property type="match status" value="1"/>
</dbReference>
<gene>
    <name evidence="3" type="ORF">AW736_03870</name>
</gene>
<dbReference type="InterPro" id="IPR029044">
    <property type="entry name" value="Nucleotide-diphossugar_trans"/>
</dbReference>
<dbReference type="Pfam" id="PF00535">
    <property type="entry name" value="Glycos_transf_2"/>
    <property type="match status" value="1"/>
</dbReference>
<dbReference type="Proteomes" id="UP000078486">
    <property type="component" value="Unassembled WGS sequence"/>
</dbReference>
<keyword evidence="3" id="KW-0808">Transferase</keyword>
<evidence type="ECO:0000256" key="1">
    <source>
        <dbReference type="ARBA" id="ARBA00038494"/>
    </source>
</evidence>
<evidence type="ECO:0000313" key="3">
    <source>
        <dbReference type="EMBL" id="OAM91278.1"/>
    </source>
</evidence>
<dbReference type="EMBL" id="LRRQ01000031">
    <property type="protein sequence ID" value="OAM91278.1"/>
    <property type="molecule type" value="Genomic_DNA"/>
</dbReference>
<sequence length="302" mass="34410">MKVPVSILIPIKNEAANLPRCLAAVASWADEIFVVDSHSTDGSQSICEQAGASVVQFDFNGTWPKKKNWALDHLPFRNEWVFILDADEVLPPGTGAEFADIIAQDGRGHAGYWINRRFMFMGRWLRHAYYPNWNLRLFRHRLGRYEKLVDGATGSGDNEVHEHIIVQGTTGRLKSEMDHYAFPTVDIFVEKHNRYSNWEAALDLQEYLRGADGRPGKTEAAPGRPDAATRLQSPAVRLRRRLKRLARRLPFRPTLRFLYVYLIQGGILDGLPGYYFARLHGFYEFLAVAKAREMKAALKAKP</sequence>
<comment type="caution">
    <text evidence="3">The sequence shown here is derived from an EMBL/GenBank/DDBJ whole genome shotgun (WGS) entry which is preliminary data.</text>
</comment>
<comment type="similarity">
    <text evidence="1">Belongs to the glycosyltransferase 2 family. WaaE/KdtX subfamily.</text>
</comment>
<evidence type="ECO:0000259" key="2">
    <source>
        <dbReference type="Pfam" id="PF00535"/>
    </source>
</evidence>
<dbReference type="InterPro" id="IPR001173">
    <property type="entry name" value="Glyco_trans_2-like"/>
</dbReference>
<keyword evidence="4" id="KW-1185">Reference proteome</keyword>
<proteinExistence type="inferred from homology"/>
<dbReference type="PANTHER" id="PTHR43630">
    <property type="entry name" value="POLY-BETA-1,6-N-ACETYL-D-GLUCOSAMINE SYNTHASE"/>
    <property type="match status" value="1"/>
</dbReference>
<name>A0A178INC9_9BACT</name>
<dbReference type="Gene3D" id="3.90.550.10">
    <property type="entry name" value="Spore Coat Polysaccharide Biosynthesis Protein SpsA, Chain A"/>
    <property type="match status" value="1"/>
</dbReference>
<protein>
    <submittedName>
        <fullName evidence="3">Glycosyltransferase</fullName>
    </submittedName>
</protein>
<dbReference type="SUPFAM" id="SSF53448">
    <property type="entry name" value="Nucleotide-diphospho-sugar transferases"/>
    <property type="match status" value="1"/>
</dbReference>
<reference evidence="3 4" key="1">
    <citation type="submission" date="2016-01" db="EMBL/GenBank/DDBJ databases">
        <title>High potential of lignocellulose degradation of a new Verrucomicrobia species.</title>
        <authorList>
            <person name="Wang Y."/>
            <person name="Shi Y."/>
            <person name="Qiu Z."/>
            <person name="Liu S."/>
            <person name="Yang H."/>
        </authorList>
    </citation>
    <scope>NUCLEOTIDE SEQUENCE [LARGE SCALE GENOMIC DNA]</scope>
    <source>
        <strain evidence="3 4">TSB47</strain>
    </source>
</reference>